<evidence type="ECO:0000256" key="2">
    <source>
        <dbReference type="ARBA" id="ARBA00023157"/>
    </source>
</evidence>
<dbReference type="PROSITE" id="PS50927">
    <property type="entry name" value="BULB_LECTIN"/>
    <property type="match status" value="1"/>
</dbReference>
<dbReference type="InterPro" id="IPR001480">
    <property type="entry name" value="Bulb-type_lectin_dom"/>
</dbReference>
<dbReference type="SUPFAM" id="SSF51110">
    <property type="entry name" value="alpha-D-mannose-specific plant lectins"/>
    <property type="match status" value="1"/>
</dbReference>
<evidence type="ECO:0000313" key="5">
    <source>
        <dbReference type="EMBL" id="TQD84355.1"/>
    </source>
</evidence>
<accession>A0A540LD15</accession>
<evidence type="ECO:0000256" key="3">
    <source>
        <dbReference type="ARBA" id="ARBA00023180"/>
    </source>
</evidence>
<comment type="caution">
    <text evidence="5">The sequence shown here is derived from an EMBL/GenBank/DDBJ whole genome shotgun (WGS) entry which is preliminary data.</text>
</comment>
<keyword evidence="1" id="KW-0732">Signal</keyword>
<evidence type="ECO:0000256" key="1">
    <source>
        <dbReference type="ARBA" id="ARBA00022729"/>
    </source>
</evidence>
<evidence type="ECO:0000259" key="4">
    <source>
        <dbReference type="PROSITE" id="PS50927"/>
    </source>
</evidence>
<dbReference type="InterPro" id="IPR036426">
    <property type="entry name" value="Bulb-type_lectin_dom_sf"/>
</dbReference>
<feature type="domain" description="Bulb-type lectin" evidence="4">
    <location>
        <begin position="1"/>
        <end position="75"/>
    </location>
</feature>
<dbReference type="PANTHER" id="PTHR47976:SF1">
    <property type="entry name" value="G-TYPE LECTIN S-RECEPTOR-LIKE SERINE_THREONINE-PROTEIN KINASE SD2-5"/>
    <property type="match status" value="1"/>
</dbReference>
<dbReference type="AlphaFoldDB" id="A0A540LD15"/>
<evidence type="ECO:0000313" key="6">
    <source>
        <dbReference type="Proteomes" id="UP000315295"/>
    </source>
</evidence>
<dbReference type="EMBL" id="VIEB01000641">
    <property type="protein sequence ID" value="TQD84355.1"/>
    <property type="molecule type" value="Genomic_DNA"/>
</dbReference>
<dbReference type="Proteomes" id="UP000315295">
    <property type="component" value="Unassembled WGS sequence"/>
</dbReference>
<keyword evidence="2" id="KW-1015">Disulfide bond</keyword>
<keyword evidence="3" id="KW-0325">Glycoprotein</keyword>
<protein>
    <recommendedName>
        <fullName evidence="4">Bulb-type lectin domain-containing protein</fullName>
    </recommendedName>
</protein>
<keyword evidence="6" id="KW-1185">Reference proteome</keyword>
<dbReference type="STRING" id="106549.A0A540LD15"/>
<proteinExistence type="predicted"/>
<sequence length="294" mass="32695">MDSSRVGWTGSRGSPVLNPDKFVFNAKRGVFLQSDGSVVWSADTGGKRGFAIELQDSGNLVLHGDDGGVVWQSFSHPTDTLLWNQEFSEGMKLVSNPSSNNLSYILQIKYGDLVLSSGYQTPQPYWSMAKEIRRTINKDGGVVTSTTISENSWKFFDRSKALLWQFIFSSNIDANATWIAVLGSDGFISFYNLQNRGSSGPSGTKIPSDSCSTPEPCDSYLECFSNKCQCPSPRAKRFCFGLPRDSPRWDSTCCEEVGRHWSGTERVSSRSYHHWQHPSSALGLAQGLLRKWFP</sequence>
<organism evidence="5 6">
    <name type="scientific">Malus baccata</name>
    <name type="common">Siberian crab apple</name>
    <name type="synonym">Pyrus baccata</name>
    <dbReference type="NCBI Taxonomy" id="106549"/>
    <lineage>
        <taxon>Eukaryota</taxon>
        <taxon>Viridiplantae</taxon>
        <taxon>Streptophyta</taxon>
        <taxon>Embryophyta</taxon>
        <taxon>Tracheophyta</taxon>
        <taxon>Spermatophyta</taxon>
        <taxon>Magnoliopsida</taxon>
        <taxon>eudicotyledons</taxon>
        <taxon>Gunneridae</taxon>
        <taxon>Pentapetalae</taxon>
        <taxon>rosids</taxon>
        <taxon>fabids</taxon>
        <taxon>Rosales</taxon>
        <taxon>Rosaceae</taxon>
        <taxon>Amygdaloideae</taxon>
        <taxon>Maleae</taxon>
        <taxon>Malus</taxon>
    </lineage>
</organism>
<dbReference type="Gene3D" id="2.90.10.30">
    <property type="match status" value="1"/>
</dbReference>
<name>A0A540LD15_MALBA</name>
<reference evidence="5 6" key="1">
    <citation type="journal article" date="2019" name="G3 (Bethesda)">
        <title>Sequencing of a Wild Apple (Malus baccata) Genome Unravels the Differences Between Cultivated and Wild Apple Species Regarding Disease Resistance and Cold Tolerance.</title>
        <authorList>
            <person name="Chen X."/>
        </authorList>
    </citation>
    <scope>NUCLEOTIDE SEQUENCE [LARGE SCALE GENOMIC DNA]</scope>
    <source>
        <strain evidence="6">cv. Shandingzi</strain>
        <tissue evidence="5">Leaves</tissue>
    </source>
</reference>
<dbReference type="PANTHER" id="PTHR47976">
    <property type="entry name" value="G-TYPE LECTIN S-RECEPTOR-LIKE SERINE/THREONINE-PROTEIN KINASE SD2-5"/>
    <property type="match status" value="1"/>
</dbReference>
<dbReference type="Pfam" id="PF01453">
    <property type="entry name" value="B_lectin"/>
    <property type="match status" value="1"/>
</dbReference>
<dbReference type="InterPro" id="IPR051343">
    <property type="entry name" value="G-type_lectin_kinases/EP1-like"/>
</dbReference>
<gene>
    <name evidence="5" type="ORF">C1H46_030100</name>
</gene>